<evidence type="ECO:0000256" key="1">
    <source>
        <dbReference type="ARBA" id="ARBA00023125"/>
    </source>
</evidence>
<accession>A0ABS4J8J2</accession>
<dbReference type="InterPro" id="IPR010982">
    <property type="entry name" value="Lambda_DNA-bd_dom_sf"/>
</dbReference>
<dbReference type="Gene3D" id="1.10.260.40">
    <property type="entry name" value="lambda repressor-like DNA-binding domains"/>
    <property type="match status" value="1"/>
</dbReference>
<dbReference type="EMBL" id="JAGGLB010000036">
    <property type="protein sequence ID" value="MBP1995581.1"/>
    <property type="molecule type" value="Genomic_DNA"/>
</dbReference>
<dbReference type="InterPro" id="IPR001387">
    <property type="entry name" value="Cro/C1-type_HTH"/>
</dbReference>
<dbReference type="SMART" id="SM00530">
    <property type="entry name" value="HTH_XRE"/>
    <property type="match status" value="1"/>
</dbReference>
<dbReference type="Proteomes" id="UP001519287">
    <property type="component" value="Unassembled WGS sequence"/>
</dbReference>
<gene>
    <name evidence="3" type="ORF">J2Z66_007223</name>
</gene>
<keyword evidence="1 3" id="KW-0238">DNA-binding</keyword>
<dbReference type="PANTHER" id="PTHR46558:SF11">
    <property type="entry name" value="HTH-TYPE TRANSCRIPTIONAL REGULATOR XRE"/>
    <property type="match status" value="1"/>
</dbReference>
<dbReference type="RefSeq" id="WP_209977372.1">
    <property type="nucleotide sequence ID" value="NZ_JAGGLB010000036.1"/>
</dbReference>
<sequence length="76" mass="8684">MNIGARIKELRGKSRINQEQLAENIKVSRGNVGDWERGRAKPGADALLSLWRSSSRFQSIGFWKVNPFRPTKTHAY</sequence>
<dbReference type="SUPFAM" id="SSF47413">
    <property type="entry name" value="lambda repressor-like DNA-binding domains"/>
    <property type="match status" value="1"/>
</dbReference>
<dbReference type="PROSITE" id="PS50943">
    <property type="entry name" value="HTH_CROC1"/>
    <property type="match status" value="1"/>
</dbReference>
<evidence type="ECO:0000313" key="3">
    <source>
        <dbReference type="EMBL" id="MBP1995581.1"/>
    </source>
</evidence>
<feature type="domain" description="HTH cro/C1-type" evidence="2">
    <location>
        <begin position="7"/>
        <end position="50"/>
    </location>
</feature>
<comment type="caution">
    <text evidence="3">The sequence shown here is derived from an EMBL/GenBank/DDBJ whole genome shotgun (WGS) entry which is preliminary data.</text>
</comment>
<organism evidence="3 4">
    <name type="scientific">Paenibacillus eucommiae</name>
    <dbReference type="NCBI Taxonomy" id="1355755"/>
    <lineage>
        <taxon>Bacteria</taxon>
        <taxon>Bacillati</taxon>
        <taxon>Bacillota</taxon>
        <taxon>Bacilli</taxon>
        <taxon>Bacillales</taxon>
        <taxon>Paenibacillaceae</taxon>
        <taxon>Paenibacillus</taxon>
    </lineage>
</organism>
<dbReference type="CDD" id="cd00093">
    <property type="entry name" value="HTH_XRE"/>
    <property type="match status" value="1"/>
</dbReference>
<protein>
    <submittedName>
        <fullName evidence="3">DNA-binding XRE family transcriptional regulator</fullName>
    </submittedName>
</protein>
<keyword evidence="4" id="KW-1185">Reference proteome</keyword>
<name>A0ABS4J8J2_9BACL</name>
<reference evidence="3 4" key="1">
    <citation type="submission" date="2021-03" db="EMBL/GenBank/DDBJ databases">
        <title>Genomic Encyclopedia of Type Strains, Phase IV (KMG-IV): sequencing the most valuable type-strain genomes for metagenomic binning, comparative biology and taxonomic classification.</title>
        <authorList>
            <person name="Goeker M."/>
        </authorList>
    </citation>
    <scope>NUCLEOTIDE SEQUENCE [LARGE SCALE GENOMIC DNA]</scope>
    <source>
        <strain evidence="3 4">DSM 26048</strain>
    </source>
</reference>
<dbReference type="Pfam" id="PF01381">
    <property type="entry name" value="HTH_3"/>
    <property type="match status" value="1"/>
</dbReference>
<dbReference type="PANTHER" id="PTHR46558">
    <property type="entry name" value="TRACRIPTIONAL REGULATORY PROTEIN-RELATED-RELATED"/>
    <property type="match status" value="1"/>
</dbReference>
<evidence type="ECO:0000313" key="4">
    <source>
        <dbReference type="Proteomes" id="UP001519287"/>
    </source>
</evidence>
<evidence type="ECO:0000259" key="2">
    <source>
        <dbReference type="PROSITE" id="PS50943"/>
    </source>
</evidence>
<dbReference type="GO" id="GO:0003677">
    <property type="term" value="F:DNA binding"/>
    <property type="evidence" value="ECO:0007669"/>
    <property type="project" value="UniProtKB-KW"/>
</dbReference>
<proteinExistence type="predicted"/>